<dbReference type="AlphaFoldDB" id="A0A8C9R3T4"/>
<proteinExistence type="predicted"/>
<dbReference type="Proteomes" id="UP000694397">
    <property type="component" value="Chromosome 10"/>
</dbReference>
<dbReference type="Ensembl" id="ENSSFOT00015004871.2">
    <property type="protein sequence ID" value="ENSSFOP00015004794.2"/>
    <property type="gene ID" value="ENSSFOG00015003065.2"/>
</dbReference>
<keyword evidence="2" id="KW-1185">Reference proteome</keyword>
<reference evidence="1" key="3">
    <citation type="submission" date="2025-09" db="UniProtKB">
        <authorList>
            <consortium name="Ensembl"/>
        </authorList>
    </citation>
    <scope>IDENTIFICATION</scope>
</reference>
<gene>
    <name evidence="1" type="primary">ELMOD1</name>
</gene>
<evidence type="ECO:0000313" key="2">
    <source>
        <dbReference type="Proteomes" id="UP000694397"/>
    </source>
</evidence>
<dbReference type="PANTHER" id="PTHR12771:SF18">
    <property type="entry name" value="ELMO DOMAIN-CONTAINING PROTEIN 1"/>
    <property type="match status" value="1"/>
</dbReference>
<dbReference type="OrthoDB" id="67155at2759"/>
<dbReference type="InterPro" id="IPR050868">
    <property type="entry name" value="ELMO_domain-containing"/>
</dbReference>
<accession>A0A8C9R3T4</accession>
<dbReference type="GeneTree" id="ENSGT00940000159782"/>
<dbReference type="GO" id="GO:0005096">
    <property type="term" value="F:GTPase activator activity"/>
    <property type="evidence" value="ECO:0007669"/>
    <property type="project" value="TreeGrafter"/>
</dbReference>
<evidence type="ECO:0000313" key="1">
    <source>
        <dbReference type="Ensembl" id="ENSSFOP00015004794.2"/>
    </source>
</evidence>
<organism evidence="1 2">
    <name type="scientific">Scleropages formosus</name>
    <name type="common">Asian bonytongue</name>
    <name type="synonym">Osteoglossum formosum</name>
    <dbReference type="NCBI Taxonomy" id="113540"/>
    <lineage>
        <taxon>Eukaryota</taxon>
        <taxon>Metazoa</taxon>
        <taxon>Chordata</taxon>
        <taxon>Craniata</taxon>
        <taxon>Vertebrata</taxon>
        <taxon>Euteleostomi</taxon>
        <taxon>Actinopterygii</taxon>
        <taxon>Neopterygii</taxon>
        <taxon>Teleostei</taxon>
        <taxon>Osteoglossocephala</taxon>
        <taxon>Osteoglossomorpha</taxon>
        <taxon>Osteoglossiformes</taxon>
        <taxon>Osteoglossidae</taxon>
        <taxon>Scleropages</taxon>
    </lineage>
</organism>
<name>A0A8C9R3T4_SCLFO</name>
<sequence length="229" mass="26195">GLHFFVTVNSQTLLWRALKLVMRNVTGRWELQRICHGNQPGARRTLKIGDCRLLQAALGAHLDLVEKVIDGIVSLKRIDAESSPQLGVSLQASLLQIEGYPSLVLEVEKLRREPYDCSNVEHEEMLLKVPPGVHDPLAARISKQRSSRMRNVETWPLLAYWLELLPLASSSGHPMQEFHRFWAEKDRCDIVEFNRVRSRFHRKILKQLRDPTTALCPHFSASDLHAVTL</sequence>
<reference evidence="1" key="2">
    <citation type="submission" date="2025-08" db="UniProtKB">
        <authorList>
            <consortium name="Ensembl"/>
        </authorList>
    </citation>
    <scope>IDENTIFICATION</scope>
</reference>
<protein>
    <submittedName>
        <fullName evidence="1">ELMO domain containing 1</fullName>
    </submittedName>
</protein>
<reference evidence="1 2" key="1">
    <citation type="submission" date="2019-04" db="EMBL/GenBank/DDBJ databases">
        <authorList>
            <consortium name="Wellcome Sanger Institute Data Sharing"/>
        </authorList>
    </citation>
    <scope>NUCLEOTIDE SEQUENCE [LARGE SCALE GENOMIC DNA]</scope>
</reference>
<dbReference type="PANTHER" id="PTHR12771">
    <property type="entry name" value="ENGULFMENT AND CELL MOTILITY"/>
    <property type="match status" value="1"/>
</dbReference>